<evidence type="ECO:0000313" key="2">
    <source>
        <dbReference type="EMBL" id="KAG0572369.1"/>
    </source>
</evidence>
<protein>
    <submittedName>
        <fullName evidence="2">Uncharacterized protein</fullName>
    </submittedName>
</protein>
<dbReference type="AlphaFoldDB" id="A0A8T0HNI8"/>
<evidence type="ECO:0000313" key="3">
    <source>
        <dbReference type="Proteomes" id="UP000822688"/>
    </source>
</evidence>
<proteinExistence type="predicted"/>
<feature type="compositionally biased region" description="Polar residues" evidence="1">
    <location>
        <begin position="189"/>
        <end position="214"/>
    </location>
</feature>
<feature type="compositionally biased region" description="Polar residues" evidence="1">
    <location>
        <begin position="106"/>
        <end position="134"/>
    </location>
</feature>
<comment type="caution">
    <text evidence="2">The sequence shown here is derived from an EMBL/GenBank/DDBJ whole genome shotgun (WGS) entry which is preliminary data.</text>
</comment>
<feature type="compositionally biased region" description="Polar residues" evidence="1">
    <location>
        <begin position="9"/>
        <end position="25"/>
    </location>
</feature>
<accession>A0A8T0HNI8</accession>
<evidence type="ECO:0000256" key="1">
    <source>
        <dbReference type="SAM" id="MobiDB-lite"/>
    </source>
</evidence>
<feature type="region of interest" description="Disordered" evidence="1">
    <location>
        <begin position="1"/>
        <end position="151"/>
    </location>
</feature>
<feature type="region of interest" description="Disordered" evidence="1">
    <location>
        <begin position="186"/>
        <end position="235"/>
    </location>
</feature>
<keyword evidence="3" id="KW-1185">Reference proteome</keyword>
<organism evidence="2 3">
    <name type="scientific">Ceratodon purpureus</name>
    <name type="common">Fire moss</name>
    <name type="synonym">Dicranum purpureum</name>
    <dbReference type="NCBI Taxonomy" id="3225"/>
    <lineage>
        <taxon>Eukaryota</taxon>
        <taxon>Viridiplantae</taxon>
        <taxon>Streptophyta</taxon>
        <taxon>Embryophyta</taxon>
        <taxon>Bryophyta</taxon>
        <taxon>Bryophytina</taxon>
        <taxon>Bryopsida</taxon>
        <taxon>Dicranidae</taxon>
        <taxon>Pseudoditrichales</taxon>
        <taxon>Ditrichaceae</taxon>
        <taxon>Ceratodon</taxon>
    </lineage>
</organism>
<name>A0A8T0HNI8_CERPU</name>
<sequence length="309" mass="34499">MLPALADQQKPSENTISPNNTTQDPGDQMRTKVVSQVSSTHKSDTDSASPSNKEERTAPNRTRNQAHEDEDMDLSQREQNRHTPSTNPEFIPLPESETEEEEEEVQSTIPPDIETNTEQRPVIDNHSSFKTSYTDVIPESSDPPRRGSCTPQSFVSEVQECQVNTRSNYIWNFAPWDAVALNDKEKTPNRTATTSGSLPSTSAATSEEVQSKSYVWNRPLNPHKSKRTETTKEKQDEVLTATKRINRSTELSHQYLSTLGVEAIPEVATKRGLIIPIFYSQNTPAEEDILGFTQPEIVTPNSLVDDGST</sequence>
<dbReference type="Proteomes" id="UP000822688">
    <property type="component" value="Chromosome V"/>
</dbReference>
<dbReference type="EMBL" id="CM026426">
    <property type="protein sequence ID" value="KAG0572369.1"/>
    <property type="molecule type" value="Genomic_DNA"/>
</dbReference>
<feature type="compositionally biased region" description="Acidic residues" evidence="1">
    <location>
        <begin position="96"/>
        <end position="105"/>
    </location>
</feature>
<reference evidence="2" key="1">
    <citation type="submission" date="2020-06" db="EMBL/GenBank/DDBJ databases">
        <title>WGS assembly of Ceratodon purpureus strain R40.</title>
        <authorList>
            <person name="Carey S.B."/>
            <person name="Jenkins J."/>
            <person name="Shu S."/>
            <person name="Lovell J.T."/>
            <person name="Sreedasyam A."/>
            <person name="Maumus F."/>
            <person name="Tiley G.P."/>
            <person name="Fernandez-Pozo N."/>
            <person name="Barry K."/>
            <person name="Chen C."/>
            <person name="Wang M."/>
            <person name="Lipzen A."/>
            <person name="Daum C."/>
            <person name="Saski C.A."/>
            <person name="Payton A.C."/>
            <person name="Mcbreen J.C."/>
            <person name="Conrad R.E."/>
            <person name="Kollar L.M."/>
            <person name="Olsson S."/>
            <person name="Huttunen S."/>
            <person name="Landis J.B."/>
            <person name="Wickett N.J."/>
            <person name="Johnson M.G."/>
            <person name="Rensing S.A."/>
            <person name="Grimwood J."/>
            <person name="Schmutz J."/>
            <person name="Mcdaniel S.F."/>
        </authorList>
    </citation>
    <scope>NUCLEOTIDE SEQUENCE</scope>
    <source>
        <strain evidence="2">R40</strain>
    </source>
</reference>
<gene>
    <name evidence="2" type="ORF">KC19_VG089400</name>
</gene>
<feature type="compositionally biased region" description="Polar residues" evidence="1">
    <location>
        <begin position="33"/>
        <end position="51"/>
    </location>
</feature>